<dbReference type="eggNOG" id="ENOG502RJ2P">
    <property type="taxonomic scope" value="Eukaryota"/>
</dbReference>
<dbReference type="OrthoDB" id="4776075at2759"/>
<reference evidence="1 2" key="1">
    <citation type="journal article" date="2011" name="Nat. Biotechnol.">
        <title>Comparative genomic analysis of the thermophilic biomass-degrading fungi Myceliophthora thermophila and Thielavia terrestris.</title>
        <authorList>
            <person name="Berka R.M."/>
            <person name="Grigoriev I.V."/>
            <person name="Otillar R."/>
            <person name="Salamov A."/>
            <person name="Grimwood J."/>
            <person name="Reid I."/>
            <person name="Ishmael N."/>
            <person name="John T."/>
            <person name="Darmond C."/>
            <person name="Moisan M.-C."/>
            <person name="Henrissat B."/>
            <person name="Coutinho P.M."/>
            <person name="Lombard V."/>
            <person name="Natvig D.O."/>
            <person name="Lindquist E."/>
            <person name="Schmutz J."/>
            <person name="Lucas S."/>
            <person name="Harris P."/>
            <person name="Powlowski J."/>
            <person name="Bellemare A."/>
            <person name="Taylor D."/>
            <person name="Butler G."/>
            <person name="de Vries R.P."/>
            <person name="Allijn I.E."/>
            <person name="van den Brink J."/>
            <person name="Ushinsky S."/>
            <person name="Storms R."/>
            <person name="Powell A.J."/>
            <person name="Paulsen I.T."/>
            <person name="Elbourne L.D.H."/>
            <person name="Baker S.E."/>
            <person name="Magnuson J."/>
            <person name="LaBoissiere S."/>
            <person name="Clutterbuck A.J."/>
            <person name="Martinez D."/>
            <person name="Wogulis M."/>
            <person name="de Leon A.L."/>
            <person name="Rey M.W."/>
            <person name="Tsang A."/>
        </authorList>
    </citation>
    <scope>NUCLEOTIDE SEQUENCE [LARGE SCALE GENOMIC DNA]</scope>
    <source>
        <strain evidence="2">ATCC 42464 / BCRC 31852 / DSM 1799</strain>
    </source>
</reference>
<dbReference type="VEuPathDB" id="FungiDB:MYCTH_2068429"/>
<dbReference type="OMA" id="MYTNLTK"/>
<name>G2QKP4_THET4</name>
<keyword evidence="2" id="KW-1185">Reference proteome</keyword>
<dbReference type="RefSeq" id="XP_003665771.1">
    <property type="nucleotide sequence ID" value="XM_003665723.1"/>
</dbReference>
<accession>G2QKP4</accession>
<gene>
    <name evidence="1" type="ORF">MYCTH_2068429</name>
</gene>
<dbReference type="InParanoid" id="G2QKP4"/>
<sequence>KKKTYNTGDSPVVTDLSTSPAVVSLTKGEQTGSRVFWRLWSYVTEECLAVIHISCSSYLP</sequence>
<feature type="non-terminal residue" evidence="1">
    <location>
        <position position="1"/>
    </location>
</feature>
<dbReference type="HOGENOM" id="CLU_188785_1_1_1"/>
<protein>
    <submittedName>
        <fullName evidence="1">Uncharacterized protein</fullName>
    </submittedName>
</protein>
<evidence type="ECO:0000313" key="1">
    <source>
        <dbReference type="EMBL" id="AEO60526.1"/>
    </source>
</evidence>
<dbReference type="AlphaFoldDB" id="G2QKP4"/>
<proteinExistence type="predicted"/>
<dbReference type="Proteomes" id="UP000007322">
    <property type="component" value="Chromosome 6"/>
</dbReference>
<dbReference type="KEGG" id="mtm:MYCTH_2068429"/>
<evidence type="ECO:0000313" key="2">
    <source>
        <dbReference type="Proteomes" id="UP000007322"/>
    </source>
</evidence>
<dbReference type="EMBL" id="CP003007">
    <property type="protein sequence ID" value="AEO60526.1"/>
    <property type="molecule type" value="Genomic_DNA"/>
</dbReference>
<organism evidence="1 2">
    <name type="scientific">Thermothelomyces thermophilus (strain ATCC 42464 / BCRC 31852 / DSM 1799)</name>
    <name type="common">Sporotrichum thermophile</name>
    <dbReference type="NCBI Taxonomy" id="573729"/>
    <lineage>
        <taxon>Eukaryota</taxon>
        <taxon>Fungi</taxon>
        <taxon>Dikarya</taxon>
        <taxon>Ascomycota</taxon>
        <taxon>Pezizomycotina</taxon>
        <taxon>Sordariomycetes</taxon>
        <taxon>Sordariomycetidae</taxon>
        <taxon>Sordariales</taxon>
        <taxon>Chaetomiaceae</taxon>
        <taxon>Thermothelomyces</taxon>
    </lineage>
</organism>
<dbReference type="GeneID" id="11513518"/>